<keyword evidence="2" id="KW-0676">Redox-active center</keyword>
<dbReference type="RefSeq" id="XP_051449581.1">
    <property type="nucleotide sequence ID" value="XM_051584969.1"/>
</dbReference>
<dbReference type="GO" id="GO:0015038">
    <property type="term" value="F:glutathione disulfide oxidoreductase activity"/>
    <property type="evidence" value="ECO:0007669"/>
    <property type="project" value="TreeGrafter"/>
</dbReference>
<dbReference type="PRINTS" id="PR00160">
    <property type="entry name" value="GLUTAREDOXIN"/>
</dbReference>
<dbReference type="Proteomes" id="UP001206595">
    <property type="component" value="Unassembled WGS sequence"/>
</dbReference>
<dbReference type="PANTHER" id="PTHR45694:SF18">
    <property type="entry name" value="GLUTAREDOXIN-1-RELATED"/>
    <property type="match status" value="1"/>
</dbReference>
<dbReference type="GO" id="GO:0005737">
    <property type="term" value="C:cytoplasm"/>
    <property type="evidence" value="ECO:0007669"/>
    <property type="project" value="TreeGrafter"/>
</dbReference>
<dbReference type="PROSITE" id="PS51354">
    <property type="entry name" value="GLUTAREDOXIN_2"/>
    <property type="match status" value="1"/>
</dbReference>
<comment type="caution">
    <text evidence="4">The sequence shown here is derived from an EMBL/GenBank/DDBJ whole genome shotgun (WGS) entry which is preliminary data.</text>
</comment>
<dbReference type="Gene3D" id="3.40.30.10">
    <property type="entry name" value="Glutaredoxin"/>
    <property type="match status" value="1"/>
</dbReference>
<name>A0AAD5EJL0_UMBRA</name>
<dbReference type="InterPro" id="IPR002109">
    <property type="entry name" value="Glutaredoxin"/>
</dbReference>
<dbReference type="EMBL" id="MU620892">
    <property type="protein sequence ID" value="KAI8584577.1"/>
    <property type="molecule type" value="Genomic_DNA"/>
</dbReference>
<proteinExistence type="predicted"/>
<sequence>MSIPSVAPVIRSFVNGLINSNKVMMFSKETCPFCMRAKDLLDDLDVPYKAYEFRFDREDRIVENHEIRRYLTEITNQTTVPNIFINGSHLGGSSDLLDANSSGKLQKMLDTKNPKWVDPATVKPIPVGWSDIDGKDK</sequence>
<dbReference type="InterPro" id="IPR014025">
    <property type="entry name" value="Glutaredoxin_subgr"/>
</dbReference>
<accession>A0AAD5EJL0</accession>
<dbReference type="CDD" id="cd03419">
    <property type="entry name" value="GRX_GRXh_1_2_like"/>
    <property type="match status" value="1"/>
</dbReference>
<feature type="domain" description="Glutaredoxin" evidence="3">
    <location>
        <begin position="23"/>
        <end position="89"/>
    </location>
</feature>
<evidence type="ECO:0000259" key="3">
    <source>
        <dbReference type="Pfam" id="PF00462"/>
    </source>
</evidence>
<dbReference type="Pfam" id="PF00462">
    <property type="entry name" value="Glutaredoxin"/>
    <property type="match status" value="1"/>
</dbReference>
<dbReference type="GeneID" id="75910319"/>
<dbReference type="PANTHER" id="PTHR45694">
    <property type="entry name" value="GLUTAREDOXIN 2"/>
    <property type="match status" value="1"/>
</dbReference>
<protein>
    <recommendedName>
        <fullName evidence="3">Glutaredoxin domain-containing protein</fullName>
    </recommendedName>
</protein>
<evidence type="ECO:0000313" key="4">
    <source>
        <dbReference type="EMBL" id="KAI8584577.1"/>
    </source>
</evidence>
<keyword evidence="1" id="KW-1015">Disulfide bond</keyword>
<gene>
    <name evidence="4" type="ORF">K450DRAFT_216986</name>
</gene>
<dbReference type="InterPro" id="IPR011767">
    <property type="entry name" value="GLR_AS"/>
</dbReference>
<dbReference type="InterPro" id="IPR036249">
    <property type="entry name" value="Thioredoxin-like_sf"/>
</dbReference>
<organism evidence="4 5">
    <name type="scientific">Umbelopsis ramanniana AG</name>
    <dbReference type="NCBI Taxonomy" id="1314678"/>
    <lineage>
        <taxon>Eukaryota</taxon>
        <taxon>Fungi</taxon>
        <taxon>Fungi incertae sedis</taxon>
        <taxon>Mucoromycota</taxon>
        <taxon>Mucoromycotina</taxon>
        <taxon>Umbelopsidomycetes</taxon>
        <taxon>Umbelopsidales</taxon>
        <taxon>Umbelopsidaceae</taxon>
        <taxon>Umbelopsis</taxon>
    </lineage>
</organism>
<reference evidence="4" key="2">
    <citation type="journal article" date="2022" name="Proc. Natl. Acad. Sci. U.S.A.">
        <title>Diploid-dominant life cycles characterize the early evolution of Fungi.</title>
        <authorList>
            <person name="Amses K.R."/>
            <person name="Simmons D.R."/>
            <person name="Longcore J.E."/>
            <person name="Mondo S.J."/>
            <person name="Seto K."/>
            <person name="Jeronimo G.H."/>
            <person name="Bonds A.E."/>
            <person name="Quandt C.A."/>
            <person name="Davis W.J."/>
            <person name="Chang Y."/>
            <person name="Federici B.A."/>
            <person name="Kuo A."/>
            <person name="LaButti K."/>
            <person name="Pangilinan J."/>
            <person name="Andreopoulos W."/>
            <person name="Tritt A."/>
            <person name="Riley R."/>
            <person name="Hundley H."/>
            <person name="Johnson J."/>
            <person name="Lipzen A."/>
            <person name="Barry K."/>
            <person name="Lang B.F."/>
            <person name="Cuomo C.A."/>
            <person name="Buchler N.E."/>
            <person name="Grigoriev I.V."/>
            <person name="Spatafora J.W."/>
            <person name="Stajich J.E."/>
            <person name="James T.Y."/>
        </authorList>
    </citation>
    <scope>NUCLEOTIDE SEQUENCE</scope>
    <source>
        <strain evidence="4">AG</strain>
    </source>
</reference>
<dbReference type="SUPFAM" id="SSF52833">
    <property type="entry name" value="Thioredoxin-like"/>
    <property type="match status" value="1"/>
</dbReference>
<dbReference type="GO" id="GO:0034599">
    <property type="term" value="P:cellular response to oxidative stress"/>
    <property type="evidence" value="ECO:0007669"/>
    <property type="project" value="TreeGrafter"/>
</dbReference>
<keyword evidence="5" id="KW-1185">Reference proteome</keyword>
<dbReference type="PROSITE" id="PS00195">
    <property type="entry name" value="GLUTAREDOXIN_1"/>
    <property type="match status" value="1"/>
</dbReference>
<reference evidence="4" key="1">
    <citation type="submission" date="2021-06" db="EMBL/GenBank/DDBJ databases">
        <authorList>
            <consortium name="DOE Joint Genome Institute"/>
            <person name="Mondo S.J."/>
            <person name="Amses K.R."/>
            <person name="Simmons D.R."/>
            <person name="Longcore J.E."/>
            <person name="Seto K."/>
            <person name="Alves G.H."/>
            <person name="Bonds A.E."/>
            <person name="Quandt C.A."/>
            <person name="Davis W.J."/>
            <person name="Chang Y."/>
            <person name="Letcher P.M."/>
            <person name="Powell M.J."/>
            <person name="Kuo A."/>
            <person name="Labutti K."/>
            <person name="Pangilinan J."/>
            <person name="Andreopoulos W."/>
            <person name="Tritt A."/>
            <person name="Riley R."/>
            <person name="Hundley H."/>
            <person name="Johnson J."/>
            <person name="Lipzen A."/>
            <person name="Barry K."/>
            <person name="Berbee M.L."/>
            <person name="Buchler N.E."/>
            <person name="Grigoriev I.V."/>
            <person name="Spatafora J.W."/>
            <person name="Stajich J.E."/>
            <person name="James T.Y."/>
        </authorList>
    </citation>
    <scope>NUCLEOTIDE SEQUENCE</scope>
    <source>
        <strain evidence="4">AG</strain>
    </source>
</reference>
<evidence type="ECO:0000313" key="5">
    <source>
        <dbReference type="Proteomes" id="UP001206595"/>
    </source>
</evidence>
<evidence type="ECO:0000256" key="1">
    <source>
        <dbReference type="ARBA" id="ARBA00023157"/>
    </source>
</evidence>
<evidence type="ECO:0000256" key="2">
    <source>
        <dbReference type="ARBA" id="ARBA00023284"/>
    </source>
</evidence>
<dbReference type="AlphaFoldDB" id="A0AAD5EJL0"/>